<dbReference type="Proteomes" id="UP000004471">
    <property type="component" value="Unassembled WGS sequence"/>
</dbReference>
<dbReference type="HOGENOM" id="CLU_2882606_0_0_6"/>
<accession>F3FHS9</accession>
<dbReference type="AlphaFoldDB" id="F3FHS9"/>
<dbReference type="InterPro" id="IPR043128">
    <property type="entry name" value="Rev_trsase/Diguanyl_cyclase"/>
</dbReference>
<organism evidence="1 2">
    <name type="scientific">Pseudomonas syringae pv. japonica str. M301072</name>
    <dbReference type="NCBI Taxonomy" id="629262"/>
    <lineage>
        <taxon>Bacteria</taxon>
        <taxon>Pseudomonadati</taxon>
        <taxon>Pseudomonadota</taxon>
        <taxon>Gammaproteobacteria</taxon>
        <taxon>Pseudomonadales</taxon>
        <taxon>Pseudomonadaceae</taxon>
        <taxon>Pseudomonas</taxon>
        <taxon>Pseudomonas syringae</taxon>
    </lineage>
</organism>
<name>F3FHS9_PSESX</name>
<dbReference type="EMBL" id="AEAH01000592">
    <property type="protein sequence ID" value="EGH29765.1"/>
    <property type="molecule type" value="Genomic_DNA"/>
</dbReference>
<reference evidence="1 2" key="1">
    <citation type="journal article" date="2011" name="PLoS Pathog.">
        <title>Dynamic evolution of pathogenicity revealed by sequencing and comparative genomics of 19 Pseudomonas syringae isolates.</title>
        <authorList>
            <person name="Baltrus D.A."/>
            <person name="Nishimura M.T."/>
            <person name="Romanchuk A."/>
            <person name="Chang J.H."/>
            <person name="Mukhtar M.S."/>
            <person name="Cherkis K."/>
            <person name="Roach J."/>
            <person name="Grant S.R."/>
            <person name="Jones C.D."/>
            <person name="Dangl J.L."/>
        </authorList>
    </citation>
    <scope>NUCLEOTIDE SEQUENCE [LARGE SCALE GENOMIC DNA]</scope>
    <source>
        <strain evidence="2">M301072PT</strain>
    </source>
</reference>
<sequence>MSISSGVVAVNAAEKDGNTAALEEADRLLYLAKTKGRNRVEGRLIQGWQADSHFARVSTASTR</sequence>
<dbReference type="Gene3D" id="3.30.70.270">
    <property type="match status" value="1"/>
</dbReference>
<proteinExistence type="predicted"/>
<evidence type="ECO:0000313" key="1">
    <source>
        <dbReference type="EMBL" id="EGH29765.1"/>
    </source>
</evidence>
<gene>
    <name evidence="1" type="ORF">PSYJA_12650</name>
</gene>
<dbReference type="PATRIC" id="fig|629262.5.peg.2081"/>
<comment type="caution">
    <text evidence="1">The sequence shown here is derived from an EMBL/GenBank/DDBJ whole genome shotgun (WGS) entry which is preliminary data.</text>
</comment>
<protein>
    <submittedName>
        <fullName evidence="1">GGDEF domain-containing protein</fullName>
    </submittedName>
</protein>
<evidence type="ECO:0000313" key="2">
    <source>
        <dbReference type="Proteomes" id="UP000004471"/>
    </source>
</evidence>